<dbReference type="PANTHER" id="PTHR32125">
    <property type="entry name" value="2-C-METHYL-D-ERYTHRITOL 4-PHOSPHATE CYTIDYLYLTRANSFERASE, CHLOROPLASTIC"/>
    <property type="match status" value="1"/>
</dbReference>
<feature type="site" description="Positions MEP for the nucleophilic attack" evidence="7">
    <location>
        <position position="208"/>
    </location>
</feature>
<evidence type="ECO:0000313" key="9">
    <source>
        <dbReference type="Proteomes" id="UP000030380"/>
    </source>
</evidence>
<dbReference type="InterPro" id="IPR029044">
    <property type="entry name" value="Nucleotide-diphossugar_trans"/>
</dbReference>
<evidence type="ECO:0000256" key="4">
    <source>
        <dbReference type="ARBA" id="ARBA00022679"/>
    </source>
</evidence>
<organism evidence="8 9">
    <name type="scientific">Chelonobacter oris</name>
    <dbReference type="NCBI Taxonomy" id="505317"/>
    <lineage>
        <taxon>Bacteria</taxon>
        <taxon>Pseudomonadati</taxon>
        <taxon>Pseudomonadota</taxon>
        <taxon>Gammaproteobacteria</taxon>
        <taxon>Pasteurellales</taxon>
        <taxon>Pasteurellaceae</taxon>
        <taxon>Chelonobacter</taxon>
    </lineage>
</organism>
<comment type="function">
    <text evidence="7">Catalyzes the formation of 4-diphosphocytidyl-2-C-methyl-D-erythritol from CTP and 2-C-methyl-D-erythritol 4-phosphate (MEP).</text>
</comment>
<feature type="site" description="Transition state stabilizer" evidence="7">
    <location>
        <position position="18"/>
    </location>
</feature>
<sequence>MTTRKIIAIVPAAGIGARMQQDKPKQYLTLNGKTILQHTLDILLGYPPIERIILAVAENDSYIGALGLEDCTRIQIVTGGDSRAASVFAALQRAPADSWVLVHDAARPCLTHQDLDKLLQIHDQNGAILACPATDTIKRADEAQQILKTEDRTQLWHALTPQFFPTALLRAAYADAFAQNRTLTDEASAMESAGYRPHLVSGRSDNLKITRPEDLALAAFYLHKRTTTENNQ</sequence>
<dbReference type="GO" id="GO:0019288">
    <property type="term" value="P:isopentenyl diphosphate biosynthetic process, methylerythritol 4-phosphate pathway"/>
    <property type="evidence" value="ECO:0007669"/>
    <property type="project" value="UniProtKB-UniRule"/>
</dbReference>
<dbReference type="GO" id="GO:0050518">
    <property type="term" value="F:2-C-methyl-D-erythritol 4-phosphate cytidylyltransferase activity"/>
    <property type="evidence" value="ECO:0007669"/>
    <property type="project" value="UniProtKB-UniRule"/>
</dbReference>
<dbReference type="RefSeq" id="WP_034615471.1">
    <property type="nucleotide sequence ID" value="NZ_JSUM01000011.1"/>
</dbReference>
<dbReference type="InterPro" id="IPR050088">
    <property type="entry name" value="IspD/TarI_cytidylyltransf_bact"/>
</dbReference>
<evidence type="ECO:0000313" key="8">
    <source>
        <dbReference type="EMBL" id="KGQ70247.1"/>
    </source>
</evidence>
<protein>
    <recommendedName>
        <fullName evidence="7">2-C-methyl-D-erythritol 4-phosphate cytidylyltransferase</fullName>
        <ecNumber evidence="7">2.7.7.60</ecNumber>
    </recommendedName>
    <alternativeName>
        <fullName evidence="7">4-diphosphocytidyl-2C-methyl-D-erythritol synthase</fullName>
    </alternativeName>
    <alternativeName>
        <fullName evidence="7">MEP cytidylyltransferase</fullName>
        <shortName evidence="7">MCT</shortName>
    </alternativeName>
</protein>
<dbReference type="InterPro" id="IPR001228">
    <property type="entry name" value="IspD"/>
</dbReference>
<dbReference type="Proteomes" id="UP000030380">
    <property type="component" value="Unassembled WGS sequence"/>
</dbReference>
<proteinExistence type="inferred from homology"/>
<keyword evidence="5 7" id="KW-0548">Nucleotidyltransferase</keyword>
<dbReference type="PROSITE" id="PS01295">
    <property type="entry name" value="ISPD"/>
    <property type="match status" value="1"/>
</dbReference>
<dbReference type="InterPro" id="IPR034683">
    <property type="entry name" value="IspD/TarI"/>
</dbReference>
<dbReference type="EC" id="2.7.7.60" evidence="7"/>
<gene>
    <name evidence="7" type="primary">ispD</name>
    <name evidence="8" type="ORF">OA57_06960</name>
</gene>
<comment type="similarity">
    <text evidence="3 7">Belongs to the IspD/TarI cytidylyltransferase family. IspD subfamily.</text>
</comment>
<dbReference type="Gene3D" id="3.90.550.10">
    <property type="entry name" value="Spore Coat Polysaccharide Biosynthesis Protein SpsA, Chain A"/>
    <property type="match status" value="1"/>
</dbReference>
<accession>A0A0A3AR76</accession>
<dbReference type="SUPFAM" id="SSF53448">
    <property type="entry name" value="Nucleotide-diphospho-sugar transferases"/>
    <property type="match status" value="1"/>
</dbReference>
<dbReference type="AlphaFoldDB" id="A0A0A3AR76"/>
<keyword evidence="4 7" id="KW-0808">Transferase</keyword>
<keyword evidence="9" id="KW-1185">Reference proteome</keyword>
<keyword evidence="6 7" id="KW-0414">Isoprene biosynthesis</keyword>
<reference evidence="8 9" key="1">
    <citation type="submission" date="2014-11" db="EMBL/GenBank/DDBJ databases">
        <title>Draft genome sequence of Chelonobacter oris 1662T, associated with respiratory disease in Hermann's Tortoises.</title>
        <authorList>
            <person name="Kudirkiene E."/>
            <person name="Hansen M.J."/>
            <person name="Bojesen A.M."/>
        </authorList>
    </citation>
    <scope>NUCLEOTIDE SEQUENCE [LARGE SCALE GENOMIC DNA]</scope>
    <source>
        <strain evidence="8 9">1662</strain>
    </source>
</reference>
<evidence type="ECO:0000256" key="3">
    <source>
        <dbReference type="ARBA" id="ARBA00009789"/>
    </source>
</evidence>
<feature type="site" description="Transition state stabilizer" evidence="7">
    <location>
        <position position="25"/>
    </location>
</feature>
<comment type="pathway">
    <text evidence="2 7">Isoprenoid biosynthesis; isopentenyl diphosphate biosynthesis via DXP pathway; isopentenyl diphosphate from 1-deoxy-D-xylulose 5-phosphate: step 2/6.</text>
</comment>
<dbReference type="NCBIfam" id="TIGR00453">
    <property type="entry name" value="ispD"/>
    <property type="match status" value="1"/>
</dbReference>
<name>A0A0A3AR76_9PAST</name>
<evidence type="ECO:0000256" key="2">
    <source>
        <dbReference type="ARBA" id="ARBA00004787"/>
    </source>
</evidence>
<dbReference type="STRING" id="505317.OA57_06960"/>
<dbReference type="UniPathway" id="UPA00056">
    <property type="reaction ID" value="UER00093"/>
</dbReference>
<dbReference type="EMBL" id="JSUM01000011">
    <property type="protein sequence ID" value="KGQ70247.1"/>
    <property type="molecule type" value="Genomic_DNA"/>
</dbReference>
<evidence type="ECO:0000256" key="6">
    <source>
        <dbReference type="ARBA" id="ARBA00023229"/>
    </source>
</evidence>
<dbReference type="CDD" id="cd02516">
    <property type="entry name" value="CDP-ME_synthetase"/>
    <property type="match status" value="1"/>
</dbReference>
<dbReference type="Pfam" id="PF01128">
    <property type="entry name" value="IspD"/>
    <property type="match status" value="1"/>
</dbReference>
<dbReference type="FunFam" id="3.90.550.10:FF:000003">
    <property type="entry name" value="2-C-methyl-D-erythritol 4-phosphate cytidylyltransferase"/>
    <property type="match status" value="1"/>
</dbReference>
<dbReference type="OrthoDB" id="9806837at2"/>
<comment type="catalytic activity">
    <reaction evidence="1 7">
        <text>2-C-methyl-D-erythritol 4-phosphate + CTP + H(+) = 4-CDP-2-C-methyl-D-erythritol + diphosphate</text>
        <dbReference type="Rhea" id="RHEA:13429"/>
        <dbReference type="ChEBI" id="CHEBI:15378"/>
        <dbReference type="ChEBI" id="CHEBI:33019"/>
        <dbReference type="ChEBI" id="CHEBI:37563"/>
        <dbReference type="ChEBI" id="CHEBI:57823"/>
        <dbReference type="ChEBI" id="CHEBI:58262"/>
        <dbReference type="EC" id="2.7.7.60"/>
    </reaction>
</comment>
<feature type="site" description="Positions MEP for the nucleophilic attack" evidence="7">
    <location>
        <position position="152"/>
    </location>
</feature>
<dbReference type="HAMAP" id="MF_00108">
    <property type="entry name" value="IspD"/>
    <property type="match status" value="1"/>
</dbReference>
<evidence type="ECO:0000256" key="5">
    <source>
        <dbReference type="ARBA" id="ARBA00022695"/>
    </source>
</evidence>
<comment type="caution">
    <text evidence="8">The sequence shown here is derived from an EMBL/GenBank/DDBJ whole genome shotgun (WGS) entry which is preliminary data.</text>
</comment>
<evidence type="ECO:0000256" key="1">
    <source>
        <dbReference type="ARBA" id="ARBA00001282"/>
    </source>
</evidence>
<dbReference type="InterPro" id="IPR018294">
    <property type="entry name" value="ISPD_synthase_CS"/>
</dbReference>
<evidence type="ECO:0000256" key="7">
    <source>
        <dbReference type="HAMAP-Rule" id="MF_00108"/>
    </source>
</evidence>
<dbReference type="PANTHER" id="PTHR32125:SF4">
    <property type="entry name" value="2-C-METHYL-D-ERYTHRITOL 4-PHOSPHATE CYTIDYLYLTRANSFERASE, CHLOROPLASTIC"/>
    <property type="match status" value="1"/>
</dbReference>